<dbReference type="EMBL" id="CP144747">
    <property type="protein sequence ID" value="WVZ63467.1"/>
    <property type="molecule type" value="Genomic_DNA"/>
</dbReference>
<reference evidence="2 3" key="1">
    <citation type="submission" date="2024-02" db="EMBL/GenBank/DDBJ databases">
        <title>High-quality chromosome-scale genome assembly of Pensacola bahiagrass (Paspalum notatum Flugge var. saurae).</title>
        <authorList>
            <person name="Vega J.M."/>
            <person name="Podio M."/>
            <person name="Orjuela J."/>
            <person name="Siena L.A."/>
            <person name="Pessino S.C."/>
            <person name="Combes M.C."/>
            <person name="Mariac C."/>
            <person name="Albertini E."/>
            <person name="Pupilli F."/>
            <person name="Ortiz J.P.A."/>
            <person name="Leblanc O."/>
        </authorList>
    </citation>
    <scope>NUCLEOTIDE SEQUENCE [LARGE SCALE GENOMIC DNA]</scope>
    <source>
        <strain evidence="2">R1</strain>
        <tissue evidence="2">Leaf</tissue>
    </source>
</reference>
<feature type="region of interest" description="Disordered" evidence="1">
    <location>
        <begin position="54"/>
        <end position="76"/>
    </location>
</feature>
<dbReference type="Proteomes" id="UP001341281">
    <property type="component" value="Chromosome 03"/>
</dbReference>
<evidence type="ECO:0000256" key="1">
    <source>
        <dbReference type="SAM" id="MobiDB-lite"/>
    </source>
</evidence>
<evidence type="ECO:0000313" key="3">
    <source>
        <dbReference type="Proteomes" id="UP001341281"/>
    </source>
</evidence>
<keyword evidence="3" id="KW-1185">Reference proteome</keyword>
<protein>
    <submittedName>
        <fullName evidence="2">Uncharacterized protein</fullName>
    </submittedName>
</protein>
<sequence>CSSSPGRPTPPLASPSPISHEETEEGNPPSRPSLAHGAPLSSLNLSHLQDVERTAHDKGTAEEAAPMIPNDIQGCSPTTQRVLPSSLIISPGHRHLFALRIKVCEQQQECFLRKTTLKFPWRRPLILLHMKGTAEEAAPMIPDDIQGCSPTTQRVLPSSLISSPGHRHLFVLRINVCELQQECFLRKTN</sequence>
<feature type="non-terminal residue" evidence="2">
    <location>
        <position position="189"/>
    </location>
</feature>
<evidence type="ECO:0000313" key="2">
    <source>
        <dbReference type="EMBL" id="WVZ63467.1"/>
    </source>
</evidence>
<feature type="region of interest" description="Disordered" evidence="1">
    <location>
        <begin position="1"/>
        <end position="39"/>
    </location>
</feature>
<gene>
    <name evidence="2" type="ORF">U9M48_013097</name>
</gene>
<dbReference type="AlphaFoldDB" id="A0AAQ3T0Y3"/>
<proteinExistence type="predicted"/>
<accession>A0AAQ3T0Y3</accession>
<name>A0AAQ3T0Y3_PASNO</name>
<organism evidence="2 3">
    <name type="scientific">Paspalum notatum var. saurae</name>
    <dbReference type="NCBI Taxonomy" id="547442"/>
    <lineage>
        <taxon>Eukaryota</taxon>
        <taxon>Viridiplantae</taxon>
        <taxon>Streptophyta</taxon>
        <taxon>Embryophyta</taxon>
        <taxon>Tracheophyta</taxon>
        <taxon>Spermatophyta</taxon>
        <taxon>Magnoliopsida</taxon>
        <taxon>Liliopsida</taxon>
        <taxon>Poales</taxon>
        <taxon>Poaceae</taxon>
        <taxon>PACMAD clade</taxon>
        <taxon>Panicoideae</taxon>
        <taxon>Andropogonodae</taxon>
        <taxon>Paspaleae</taxon>
        <taxon>Paspalinae</taxon>
        <taxon>Paspalum</taxon>
    </lineage>
</organism>